<dbReference type="WBParaSite" id="Pan_g7223.t1">
    <property type="protein sequence ID" value="Pan_g7223.t1"/>
    <property type="gene ID" value="Pan_g7223"/>
</dbReference>
<accession>A0A7E4W820</accession>
<name>A0A7E4W820_PANRE</name>
<keyword evidence="1" id="KW-1185">Reference proteome</keyword>
<organism evidence="1 2">
    <name type="scientific">Panagrellus redivivus</name>
    <name type="common">Microworm</name>
    <dbReference type="NCBI Taxonomy" id="6233"/>
    <lineage>
        <taxon>Eukaryota</taxon>
        <taxon>Metazoa</taxon>
        <taxon>Ecdysozoa</taxon>
        <taxon>Nematoda</taxon>
        <taxon>Chromadorea</taxon>
        <taxon>Rhabditida</taxon>
        <taxon>Tylenchina</taxon>
        <taxon>Panagrolaimomorpha</taxon>
        <taxon>Panagrolaimoidea</taxon>
        <taxon>Panagrolaimidae</taxon>
        <taxon>Panagrellus</taxon>
    </lineage>
</organism>
<dbReference type="Proteomes" id="UP000492821">
    <property type="component" value="Unassembled WGS sequence"/>
</dbReference>
<sequence>MPYPITNLPYGLCCRLRELANIDWTWKIAINLALSQAMPYPIANLAYGLRFRLRELATPFEVSELQVAAGDVSICPPNLQKIRTIRGECTLRFERRYQTELAISFRSRYQNLQVEVKKECPIHFIGSIQLYDIRLEDLTTDLTDNVIFDSKSVSMSHCDNTKAFYKKVSSLTSVKPIHVYLGRRDNQEFDFAEIFEAFPHVEKLSVSGLFKQTWMADITKYQKKKLVELSLHNSVFILFNQSNVEPKDSLGLNASTINDFVAFMNTQQQNFTFHLNITNTPASQTNLEQLLAENLYVTKYNNRSFPSVVLYDTATATNYCVIPDRLTRAATKRKLETEERVKKAKQFFELHNIEWPF</sequence>
<protein>
    <submittedName>
        <fullName evidence="2">F-box C protein</fullName>
    </submittedName>
</protein>
<dbReference type="AlphaFoldDB" id="A0A7E4W820"/>
<reference evidence="1" key="1">
    <citation type="journal article" date="2013" name="Genetics">
        <title>The draft genome and transcriptome of Panagrellus redivivus are shaped by the harsh demands of a free-living lifestyle.</title>
        <authorList>
            <person name="Srinivasan J."/>
            <person name="Dillman A.R."/>
            <person name="Macchietto M.G."/>
            <person name="Heikkinen L."/>
            <person name="Lakso M."/>
            <person name="Fracchia K.M."/>
            <person name="Antoshechkin I."/>
            <person name="Mortazavi A."/>
            <person name="Wong G."/>
            <person name="Sternberg P.W."/>
        </authorList>
    </citation>
    <scope>NUCLEOTIDE SEQUENCE [LARGE SCALE GENOMIC DNA]</scope>
    <source>
        <strain evidence="1">MT8872</strain>
    </source>
</reference>
<proteinExistence type="predicted"/>
<evidence type="ECO:0000313" key="1">
    <source>
        <dbReference type="Proteomes" id="UP000492821"/>
    </source>
</evidence>
<evidence type="ECO:0000313" key="2">
    <source>
        <dbReference type="WBParaSite" id="Pan_g7223.t1"/>
    </source>
</evidence>
<reference evidence="2" key="2">
    <citation type="submission" date="2020-10" db="UniProtKB">
        <authorList>
            <consortium name="WormBaseParasite"/>
        </authorList>
    </citation>
    <scope>IDENTIFICATION</scope>
</reference>